<dbReference type="SUPFAM" id="SSF50331">
    <property type="entry name" value="MOP-like"/>
    <property type="match status" value="1"/>
</dbReference>
<dbReference type="InterPro" id="IPR017871">
    <property type="entry name" value="ABC_transporter-like_CS"/>
</dbReference>
<dbReference type="RefSeq" id="WP_096651726.1">
    <property type="nucleotide sequence ID" value="NZ_NWUX01000009.1"/>
</dbReference>
<accession>A0A2A4HMJ2</accession>
<dbReference type="InterPro" id="IPR003593">
    <property type="entry name" value="AAA+_ATPase"/>
</dbReference>
<gene>
    <name evidence="9" type="ORF">CPA45_11680</name>
</gene>
<dbReference type="GO" id="GO:0016887">
    <property type="term" value="F:ATP hydrolysis activity"/>
    <property type="evidence" value="ECO:0007669"/>
    <property type="project" value="InterPro"/>
</dbReference>
<evidence type="ECO:0000256" key="5">
    <source>
        <dbReference type="ARBA" id="ARBA00022840"/>
    </source>
</evidence>
<evidence type="ECO:0000259" key="8">
    <source>
        <dbReference type="PROSITE" id="PS50893"/>
    </source>
</evidence>
<dbReference type="InterPro" id="IPR013611">
    <property type="entry name" value="Transp-assoc_OB_typ2"/>
</dbReference>
<dbReference type="Gene3D" id="3.40.50.300">
    <property type="entry name" value="P-loop containing nucleotide triphosphate hydrolases"/>
    <property type="match status" value="1"/>
</dbReference>
<dbReference type="InterPro" id="IPR012340">
    <property type="entry name" value="NA-bd_OB-fold"/>
</dbReference>
<sequence length="374" mass="39831">MQTTMTSLLTADSPTVMTQTTPHLCIEAVTKCFGSFTALDNISLTIKEGEFVCFLGPSGCGKTTLLRTIAGLARQTSGTLNQRGNDISTLPPQARDFGIVFQSYALFPNLTVFNNVAYGLRNRRVDRARINARVAELLALVNLSGSEQKYPAALSGGQQQRVALARALATEPGLLLLDEPLSALDARVRGHLRSQIKALQARLGVTTIMVTHDQEEALTMADRIVVMNHGVIEQVGTPAEIYHQPASAFVASFIGTMNFLDVAVHSAEQVTLAAVRLTCLPHCLPVGGAARLAVRPEAVALTRQVGGLAGEVTDIEFLGAFQRVTLQLAGANQTLLADVPSRDSTTLGLHMGQTLGIHLPAEAARLYPAGSNTL</sequence>
<dbReference type="OrthoDB" id="9802264at2"/>
<dbReference type="InterPro" id="IPR017666">
    <property type="entry name" value="AminoethylPonate_ABC_PhnT2"/>
</dbReference>
<keyword evidence="4" id="KW-0547">Nucleotide-binding</keyword>
<dbReference type="SMART" id="SM00382">
    <property type="entry name" value="AAA"/>
    <property type="match status" value="1"/>
</dbReference>
<name>A0A2A4HMJ2_9GAMM</name>
<evidence type="ECO:0000256" key="6">
    <source>
        <dbReference type="ARBA" id="ARBA00022967"/>
    </source>
</evidence>
<comment type="caution">
    <text evidence="9">The sequence shown here is derived from an EMBL/GenBank/DDBJ whole genome shotgun (WGS) entry which is preliminary data.</text>
</comment>
<evidence type="ECO:0000256" key="1">
    <source>
        <dbReference type="ARBA" id="ARBA00022448"/>
    </source>
</evidence>
<dbReference type="GO" id="GO:0015697">
    <property type="term" value="P:quaternary ammonium group transport"/>
    <property type="evidence" value="ECO:0007669"/>
    <property type="project" value="UniProtKB-ARBA"/>
</dbReference>
<dbReference type="Pfam" id="PF08402">
    <property type="entry name" value="TOBE_2"/>
    <property type="match status" value="1"/>
</dbReference>
<evidence type="ECO:0000256" key="3">
    <source>
        <dbReference type="ARBA" id="ARBA00022519"/>
    </source>
</evidence>
<dbReference type="GO" id="GO:0005524">
    <property type="term" value="F:ATP binding"/>
    <property type="evidence" value="ECO:0007669"/>
    <property type="project" value="UniProtKB-KW"/>
</dbReference>
<dbReference type="InterPro" id="IPR008995">
    <property type="entry name" value="Mo/tungstate-bd_C_term_dom"/>
</dbReference>
<dbReference type="SUPFAM" id="SSF52540">
    <property type="entry name" value="P-loop containing nucleoside triphosphate hydrolases"/>
    <property type="match status" value="1"/>
</dbReference>
<dbReference type="Gene3D" id="2.40.50.100">
    <property type="match status" value="1"/>
</dbReference>
<keyword evidence="2" id="KW-1003">Cell membrane</keyword>
<dbReference type="NCBIfam" id="TIGR03265">
    <property type="entry name" value="PhnT2"/>
    <property type="match status" value="1"/>
</dbReference>
<keyword evidence="1" id="KW-0813">Transport</keyword>
<keyword evidence="7" id="KW-0472">Membrane</keyword>
<organism evidence="9 10">
    <name type="scientific">Vreelandella nigrificans</name>
    <dbReference type="NCBI Taxonomy" id="2042704"/>
    <lineage>
        <taxon>Bacteria</taxon>
        <taxon>Pseudomonadati</taxon>
        <taxon>Pseudomonadota</taxon>
        <taxon>Gammaproteobacteria</taxon>
        <taxon>Oceanospirillales</taxon>
        <taxon>Halomonadaceae</taxon>
        <taxon>Vreelandella</taxon>
    </lineage>
</organism>
<dbReference type="Gene3D" id="2.40.50.140">
    <property type="entry name" value="Nucleic acid-binding proteins"/>
    <property type="match status" value="1"/>
</dbReference>
<dbReference type="Proteomes" id="UP000218677">
    <property type="component" value="Unassembled WGS sequence"/>
</dbReference>
<evidence type="ECO:0000313" key="9">
    <source>
        <dbReference type="EMBL" id="PCF95425.1"/>
    </source>
</evidence>
<feature type="domain" description="ABC transporter" evidence="8">
    <location>
        <begin position="24"/>
        <end position="254"/>
    </location>
</feature>
<keyword evidence="10" id="KW-1185">Reference proteome</keyword>
<dbReference type="PROSITE" id="PS00211">
    <property type="entry name" value="ABC_TRANSPORTER_1"/>
    <property type="match status" value="1"/>
</dbReference>
<dbReference type="InterPro" id="IPR050093">
    <property type="entry name" value="ABC_SmlMolc_Importer"/>
</dbReference>
<dbReference type="PANTHER" id="PTHR42781:SF5">
    <property type="entry name" value="PUTRESCINE TRANSPORT ATP-BINDING PROTEIN POTG"/>
    <property type="match status" value="1"/>
</dbReference>
<dbReference type="GO" id="GO:0022857">
    <property type="term" value="F:transmembrane transporter activity"/>
    <property type="evidence" value="ECO:0007669"/>
    <property type="project" value="InterPro"/>
</dbReference>
<keyword evidence="3" id="KW-0997">Cell inner membrane</keyword>
<dbReference type="FunFam" id="3.40.50.300:FF:000425">
    <property type="entry name" value="Probable ABC transporter, ATP-binding subunit"/>
    <property type="match status" value="1"/>
</dbReference>
<reference evidence="10" key="1">
    <citation type="submission" date="2017-09" db="EMBL/GenBank/DDBJ databases">
        <authorList>
            <person name="Cho G.-S."/>
            <person name="Oguntoyinbo F.A."/>
            <person name="Cnockaert M."/>
            <person name="Kabisch J."/>
            <person name="Neve H."/>
            <person name="Bockelmann W."/>
            <person name="Wenning M."/>
            <person name="Franz C.M."/>
            <person name="Vandamme P."/>
        </authorList>
    </citation>
    <scope>NUCLEOTIDE SEQUENCE [LARGE SCALE GENOMIC DNA]</scope>
    <source>
        <strain evidence="10">MBT G8648</strain>
    </source>
</reference>
<dbReference type="PANTHER" id="PTHR42781">
    <property type="entry name" value="SPERMIDINE/PUTRESCINE IMPORT ATP-BINDING PROTEIN POTA"/>
    <property type="match status" value="1"/>
</dbReference>
<dbReference type="PROSITE" id="PS50893">
    <property type="entry name" value="ABC_TRANSPORTER_2"/>
    <property type="match status" value="1"/>
</dbReference>
<evidence type="ECO:0000256" key="2">
    <source>
        <dbReference type="ARBA" id="ARBA00022475"/>
    </source>
</evidence>
<dbReference type="InterPro" id="IPR003439">
    <property type="entry name" value="ABC_transporter-like_ATP-bd"/>
</dbReference>
<keyword evidence="5 9" id="KW-0067">ATP-binding</keyword>
<dbReference type="GO" id="GO:0043190">
    <property type="term" value="C:ATP-binding cassette (ABC) transporter complex"/>
    <property type="evidence" value="ECO:0007669"/>
    <property type="project" value="InterPro"/>
</dbReference>
<dbReference type="Pfam" id="PF00005">
    <property type="entry name" value="ABC_tran"/>
    <property type="match status" value="1"/>
</dbReference>
<dbReference type="EMBL" id="NWUX01000009">
    <property type="protein sequence ID" value="PCF95425.1"/>
    <property type="molecule type" value="Genomic_DNA"/>
</dbReference>
<evidence type="ECO:0000256" key="7">
    <source>
        <dbReference type="ARBA" id="ARBA00023136"/>
    </source>
</evidence>
<dbReference type="InterPro" id="IPR027417">
    <property type="entry name" value="P-loop_NTPase"/>
</dbReference>
<protein>
    <submittedName>
        <fullName evidence="9">Putative 2-aminoethylphosphonate ABC transporter ATP-binding protein</fullName>
    </submittedName>
</protein>
<proteinExistence type="predicted"/>
<keyword evidence="6" id="KW-1278">Translocase</keyword>
<dbReference type="AlphaFoldDB" id="A0A2A4HMJ2"/>
<evidence type="ECO:0000313" key="10">
    <source>
        <dbReference type="Proteomes" id="UP000218677"/>
    </source>
</evidence>
<evidence type="ECO:0000256" key="4">
    <source>
        <dbReference type="ARBA" id="ARBA00022741"/>
    </source>
</evidence>